<dbReference type="Pfam" id="PF01636">
    <property type="entry name" value="APH"/>
    <property type="match status" value="1"/>
</dbReference>
<accession>A0ABP9WAK3</accession>
<dbReference type="InterPro" id="IPR011009">
    <property type="entry name" value="Kinase-like_dom_sf"/>
</dbReference>
<dbReference type="RefSeq" id="WP_345466538.1">
    <property type="nucleotide sequence ID" value="NZ_BAABRP010000014.1"/>
</dbReference>
<dbReference type="Proteomes" id="UP001401887">
    <property type="component" value="Unassembled WGS sequence"/>
</dbReference>
<proteinExistence type="predicted"/>
<comment type="caution">
    <text evidence="2">The sequence shown here is derived from an EMBL/GenBank/DDBJ whole genome shotgun (WGS) entry which is preliminary data.</text>
</comment>
<name>A0ABP9WAK3_9DEIO</name>
<reference evidence="2 3" key="1">
    <citation type="submission" date="2024-02" db="EMBL/GenBank/DDBJ databases">
        <title>Deinococcus carri NBRC 110142.</title>
        <authorList>
            <person name="Ichikawa N."/>
            <person name="Katano-Makiyama Y."/>
            <person name="Hidaka K."/>
        </authorList>
    </citation>
    <scope>NUCLEOTIDE SEQUENCE [LARGE SCALE GENOMIC DNA]</scope>
    <source>
        <strain evidence="2 3">NBRC 110142</strain>
    </source>
</reference>
<dbReference type="EMBL" id="BAABRP010000014">
    <property type="protein sequence ID" value="GAA5514166.1"/>
    <property type="molecule type" value="Genomic_DNA"/>
</dbReference>
<sequence length="412" mass="45247">MSAPRRETALHLLFLHPDGERVALQTVTVAMPTYYGQHVREAAPPGTRLLRRLHFRALGEQDGVLRAETVWQLHTDGLDGLDWRPPDALTGPERDWAGAARLPATSRRAPWMHPDWQAGALAWLDAELAAQGCARVGEPMVLKHWQISLLWQVETTGGRVYFKAVPDFFGREVRVTPPLATELPGAAPPVLAADEERGFLLLKGAGQTQDAPDLPALMRHLAWVQRRSVPLLPHLPLQDRSPSFLRARLDDLFSDACLLVGEEGGLTPEEAAALHARRPELEAALARLAASPLPLTLGHGDLHGGNVVVDGAGRFTVLDWSDACRLHPFLDANAAYFAEAPAEAVEEAHAAYLAAWTDLLPLEELRILHADGLRAGELLRALGYVDGIQPHVEDRAEWHGAQLYHLRKLLEG</sequence>
<evidence type="ECO:0000313" key="2">
    <source>
        <dbReference type="EMBL" id="GAA5514166.1"/>
    </source>
</evidence>
<feature type="domain" description="Aminoglycoside phosphotransferase" evidence="1">
    <location>
        <begin position="151"/>
        <end position="359"/>
    </location>
</feature>
<dbReference type="SUPFAM" id="SSF56112">
    <property type="entry name" value="Protein kinase-like (PK-like)"/>
    <property type="match status" value="1"/>
</dbReference>
<protein>
    <recommendedName>
        <fullName evidence="1">Aminoglycoside phosphotransferase domain-containing protein</fullName>
    </recommendedName>
</protein>
<dbReference type="InterPro" id="IPR002575">
    <property type="entry name" value="Aminoglycoside_PTrfase"/>
</dbReference>
<dbReference type="Gene3D" id="3.90.1200.10">
    <property type="match status" value="1"/>
</dbReference>
<keyword evidence="3" id="KW-1185">Reference proteome</keyword>
<gene>
    <name evidence="2" type="ORF">Dcar01_02919</name>
</gene>
<evidence type="ECO:0000259" key="1">
    <source>
        <dbReference type="Pfam" id="PF01636"/>
    </source>
</evidence>
<organism evidence="2 3">
    <name type="scientific">Deinococcus carri</name>
    <dbReference type="NCBI Taxonomy" id="1211323"/>
    <lineage>
        <taxon>Bacteria</taxon>
        <taxon>Thermotogati</taxon>
        <taxon>Deinococcota</taxon>
        <taxon>Deinococci</taxon>
        <taxon>Deinococcales</taxon>
        <taxon>Deinococcaceae</taxon>
        <taxon>Deinococcus</taxon>
    </lineage>
</organism>
<evidence type="ECO:0000313" key="3">
    <source>
        <dbReference type="Proteomes" id="UP001401887"/>
    </source>
</evidence>